<keyword evidence="5" id="KW-0206">Cytoskeleton</keyword>
<dbReference type="EMBL" id="ML178828">
    <property type="protein sequence ID" value="TFL00496.1"/>
    <property type="molecule type" value="Genomic_DNA"/>
</dbReference>
<dbReference type="PANTHER" id="PTHR19302:SF14">
    <property type="entry name" value="GAMMA-TUBULIN COMPLEX COMPONENT 3"/>
    <property type="match status" value="1"/>
</dbReference>
<sequence length="828" mass="94910">MSLHSNHLASLIYSLVPQTREHRALASNFERKYTATLHRRTGNEQEPDIAHLSNKLRAHLLQQSSSRLASLKFTNLLSRLLHQPFLVRKHAIVQLLYTLISAPALQVPSLLPPIAHPTSTSYLSSGMNSPVTMQVPSTADILNDYRASYNQPHLPEHHLLRDALYLLQGISGKYVRLVDRDGHRSPEHLKFITDPQYVISSPTRTLIHRISEVGYLYARVERFIKEREQRASVGMIEQSLCHHLQEQLTEYYRLIAVLEAQMSSGTGTTGVGSTSQDTGLTLRRLDVWITEWKLRMRMMSICVEGAEGAHGGALVNLIHSYTNNGDPFVRGFTDQLLEDVSNPFFAILHQWLFSGELQDPFSEFFVEADPSLAQVQYVTPAADRTSVFDEGDVHAEETAQREGGLKLWQNKYRFRRGMLPAFVGESFGKKIFSTGKSLNFIRYSCNDSDWIATRQKLSSTGDALKYSDISGLERSIDTAYQVASQRLFEVFMDKFRLLDHLTALKQYLLLGHGDFTEQLMETLGPSLSRPANALYRHNLTATLETAIRTSNAQNDPPDVLRRLDARMLEYCQGEIGWDVFTLEYKVEAPIDTVIDPESMLKYLKVFNHLWQMKRVSSTLGHGWMRVAGGARTFLRSPEVYYDWHLIRLSMSEMIHFLRQLEAYCHLEVIECQWKILNQFLSKQEGDLDVLIGAHQTYLNRIVKQVLLLSSRSGKEEAALLQMRELFSVILEFKEAIEEFYNYCLSESARRDHDQDSARGIYSRGPSSQTEKLQQLRERIHGYRSSFTERATAIIHSLQSHTDLTCRTLAMRLSFSEYYKTKREMQHKS</sequence>
<keyword evidence="9" id="KW-1185">Reference proteome</keyword>
<dbReference type="Pfam" id="PF04130">
    <property type="entry name" value="GCP_C_terminal"/>
    <property type="match status" value="1"/>
</dbReference>
<dbReference type="GO" id="GO:0000922">
    <property type="term" value="C:spindle pole"/>
    <property type="evidence" value="ECO:0007669"/>
    <property type="project" value="InterPro"/>
</dbReference>
<name>A0A5C3QEM4_9AGAR</name>
<dbReference type="GO" id="GO:0000278">
    <property type="term" value="P:mitotic cell cycle"/>
    <property type="evidence" value="ECO:0007669"/>
    <property type="project" value="TreeGrafter"/>
</dbReference>
<comment type="similarity">
    <text evidence="2">Belongs to the TUBGCP family.</text>
</comment>
<dbReference type="OrthoDB" id="5860513at2759"/>
<evidence type="ECO:0000256" key="2">
    <source>
        <dbReference type="ARBA" id="ARBA00010337"/>
    </source>
</evidence>
<dbReference type="GO" id="GO:0000930">
    <property type="term" value="C:gamma-tubulin complex"/>
    <property type="evidence" value="ECO:0007669"/>
    <property type="project" value="UniProtKB-ARBA"/>
</dbReference>
<dbReference type="Proteomes" id="UP000305067">
    <property type="component" value="Unassembled WGS sequence"/>
</dbReference>
<dbReference type="GO" id="GO:0007020">
    <property type="term" value="P:microtubule nucleation"/>
    <property type="evidence" value="ECO:0007669"/>
    <property type="project" value="InterPro"/>
</dbReference>
<dbReference type="AlphaFoldDB" id="A0A5C3QEM4"/>
<evidence type="ECO:0000313" key="8">
    <source>
        <dbReference type="EMBL" id="TFL00496.1"/>
    </source>
</evidence>
<feature type="domain" description="Gamma tubulin complex component protein N-terminal" evidence="7">
    <location>
        <begin position="160"/>
        <end position="494"/>
    </location>
</feature>
<dbReference type="Pfam" id="PF17681">
    <property type="entry name" value="GCP_N_terminal"/>
    <property type="match status" value="1"/>
</dbReference>
<organism evidence="8 9">
    <name type="scientific">Pterulicium gracile</name>
    <dbReference type="NCBI Taxonomy" id="1884261"/>
    <lineage>
        <taxon>Eukaryota</taxon>
        <taxon>Fungi</taxon>
        <taxon>Dikarya</taxon>
        <taxon>Basidiomycota</taxon>
        <taxon>Agaricomycotina</taxon>
        <taxon>Agaricomycetes</taxon>
        <taxon>Agaricomycetidae</taxon>
        <taxon>Agaricales</taxon>
        <taxon>Pleurotineae</taxon>
        <taxon>Pterulaceae</taxon>
        <taxon>Pterulicium</taxon>
    </lineage>
</organism>
<dbReference type="GO" id="GO:0043015">
    <property type="term" value="F:gamma-tubulin binding"/>
    <property type="evidence" value="ECO:0007669"/>
    <property type="project" value="InterPro"/>
</dbReference>
<evidence type="ECO:0000256" key="3">
    <source>
        <dbReference type="ARBA" id="ARBA00022490"/>
    </source>
</evidence>
<gene>
    <name evidence="8" type="ORF">BDV98DRAFT_569095</name>
</gene>
<dbReference type="Gene3D" id="1.20.120.1900">
    <property type="entry name" value="Gamma-tubulin complex, C-terminal domain"/>
    <property type="match status" value="1"/>
</dbReference>
<accession>A0A5C3QEM4</accession>
<feature type="domain" description="Gamma tubulin complex component C-terminal" evidence="6">
    <location>
        <begin position="497"/>
        <end position="818"/>
    </location>
</feature>
<reference evidence="8 9" key="1">
    <citation type="journal article" date="2019" name="Nat. Ecol. Evol.">
        <title>Megaphylogeny resolves global patterns of mushroom evolution.</title>
        <authorList>
            <person name="Varga T."/>
            <person name="Krizsan K."/>
            <person name="Foldi C."/>
            <person name="Dima B."/>
            <person name="Sanchez-Garcia M."/>
            <person name="Sanchez-Ramirez S."/>
            <person name="Szollosi G.J."/>
            <person name="Szarkandi J.G."/>
            <person name="Papp V."/>
            <person name="Albert L."/>
            <person name="Andreopoulos W."/>
            <person name="Angelini C."/>
            <person name="Antonin V."/>
            <person name="Barry K.W."/>
            <person name="Bougher N.L."/>
            <person name="Buchanan P."/>
            <person name="Buyck B."/>
            <person name="Bense V."/>
            <person name="Catcheside P."/>
            <person name="Chovatia M."/>
            <person name="Cooper J."/>
            <person name="Damon W."/>
            <person name="Desjardin D."/>
            <person name="Finy P."/>
            <person name="Geml J."/>
            <person name="Haridas S."/>
            <person name="Hughes K."/>
            <person name="Justo A."/>
            <person name="Karasinski D."/>
            <person name="Kautmanova I."/>
            <person name="Kiss B."/>
            <person name="Kocsube S."/>
            <person name="Kotiranta H."/>
            <person name="LaButti K.M."/>
            <person name="Lechner B.E."/>
            <person name="Liimatainen K."/>
            <person name="Lipzen A."/>
            <person name="Lukacs Z."/>
            <person name="Mihaltcheva S."/>
            <person name="Morgado L.N."/>
            <person name="Niskanen T."/>
            <person name="Noordeloos M.E."/>
            <person name="Ohm R.A."/>
            <person name="Ortiz-Santana B."/>
            <person name="Ovrebo C."/>
            <person name="Racz N."/>
            <person name="Riley R."/>
            <person name="Savchenko A."/>
            <person name="Shiryaev A."/>
            <person name="Soop K."/>
            <person name="Spirin V."/>
            <person name="Szebenyi C."/>
            <person name="Tomsovsky M."/>
            <person name="Tulloss R.E."/>
            <person name="Uehling J."/>
            <person name="Grigoriev I.V."/>
            <person name="Vagvolgyi C."/>
            <person name="Papp T."/>
            <person name="Martin F.M."/>
            <person name="Miettinen O."/>
            <person name="Hibbett D.S."/>
            <person name="Nagy L.G."/>
        </authorList>
    </citation>
    <scope>NUCLEOTIDE SEQUENCE [LARGE SCALE GENOMIC DNA]</scope>
    <source>
        <strain evidence="8 9">CBS 309.79</strain>
    </source>
</reference>
<dbReference type="GO" id="GO:0005874">
    <property type="term" value="C:microtubule"/>
    <property type="evidence" value="ECO:0007669"/>
    <property type="project" value="UniProtKB-KW"/>
</dbReference>
<dbReference type="GO" id="GO:0044732">
    <property type="term" value="C:mitotic spindle pole body"/>
    <property type="evidence" value="ECO:0007669"/>
    <property type="project" value="TreeGrafter"/>
</dbReference>
<comment type="subcellular location">
    <subcellularLocation>
        <location evidence="1">Cytoplasm</location>
        <location evidence="1">Cytoskeleton</location>
    </subcellularLocation>
</comment>
<keyword evidence="3" id="KW-0963">Cytoplasm</keyword>
<dbReference type="InterPro" id="IPR007259">
    <property type="entry name" value="GCP"/>
</dbReference>
<evidence type="ECO:0000256" key="4">
    <source>
        <dbReference type="ARBA" id="ARBA00022701"/>
    </source>
</evidence>
<dbReference type="PANTHER" id="PTHR19302">
    <property type="entry name" value="GAMMA TUBULIN COMPLEX PROTEIN"/>
    <property type="match status" value="1"/>
</dbReference>
<evidence type="ECO:0000313" key="9">
    <source>
        <dbReference type="Proteomes" id="UP000305067"/>
    </source>
</evidence>
<dbReference type="GO" id="GO:0051321">
    <property type="term" value="P:meiotic cell cycle"/>
    <property type="evidence" value="ECO:0007669"/>
    <property type="project" value="TreeGrafter"/>
</dbReference>
<dbReference type="InterPro" id="IPR041470">
    <property type="entry name" value="GCP_N"/>
</dbReference>
<evidence type="ECO:0000256" key="1">
    <source>
        <dbReference type="ARBA" id="ARBA00004245"/>
    </source>
</evidence>
<dbReference type="GO" id="GO:0031122">
    <property type="term" value="P:cytoplasmic microtubule organization"/>
    <property type="evidence" value="ECO:0007669"/>
    <property type="project" value="TreeGrafter"/>
</dbReference>
<dbReference type="GO" id="GO:0051225">
    <property type="term" value="P:spindle assembly"/>
    <property type="evidence" value="ECO:0007669"/>
    <property type="project" value="TreeGrafter"/>
</dbReference>
<evidence type="ECO:0000259" key="7">
    <source>
        <dbReference type="Pfam" id="PF17681"/>
    </source>
</evidence>
<proteinExistence type="inferred from homology"/>
<evidence type="ECO:0000259" key="6">
    <source>
        <dbReference type="Pfam" id="PF04130"/>
    </source>
</evidence>
<dbReference type="InterPro" id="IPR040457">
    <property type="entry name" value="GCP_C"/>
</dbReference>
<dbReference type="InterPro" id="IPR042241">
    <property type="entry name" value="GCP_C_sf"/>
</dbReference>
<evidence type="ECO:0000256" key="5">
    <source>
        <dbReference type="ARBA" id="ARBA00023212"/>
    </source>
</evidence>
<protein>
    <submittedName>
        <fullName evidence="8">Gamma-tubulin complex DGRIP91/SPC98 component</fullName>
    </submittedName>
</protein>
<dbReference type="STRING" id="1884261.A0A5C3QEM4"/>
<dbReference type="GO" id="GO:0051011">
    <property type="term" value="F:microtubule minus-end binding"/>
    <property type="evidence" value="ECO:0007669"/>
    <property type="project" value="TreeGrafter"/>
</dbReference>
<keyword evidence="4" id="KW-0493">Microtubule</keyword>